<feature type="region of interest" description="Disordered" evidence="1">
    <location>
        <begin position="30"/>
        <end position="65"/>
    </location>
</feature>
<accession>A0A939FB55</accession>
<dbReference type="EMBL" id="JAFLRJ010000237">
    <property type="protein sequence ID" value="MBO0514853.1"/>
    <property type="molecule type" value="Genomic_DNA"/>
</dbReference>
<reference evidence="2" key="1">
    <citation type="submission" date="2021-03" db="EMBL/GenBank/DDBJ databases">
        <title>Streptomyces poriferae sp. nov., a novel marine sponge-derived Actinobacteria species with anti-MRSA activity.</title>
        <authorList>
            <person name="Sandoval-Powers M."/>
            <person name="Kralova S."/>
            <person name="Nguyen G.-S."/>
            <person name="Fawwal D."/>
            <person name="Degnes K."/>
            <person name="Klinkenberg G."/>
            <person name="Sletta H."/>
            <person name="Wentzel A."/>
            <person name="Liles M.R."/>
        </authorList>
    </citation>
    <scope>NUCLEOTIDE SEQUENCE</scope>
    <source>
        <strain evidence="2">DSM 41794</strain>
    </source>
</reference>
<gene>
    <name evidence="2" type="ORF">J0695_24090</name>
</gene>
<dbReference type="RefSeq" id="WP_206964825.1">
    <property type="nucleotide sequence ID" value="NZ_JAFLRJ010000237.1"/>
</dbReference>
<proteinExistence type="predicted"/>
<keyword evidence="3" id="KW-1185">Reference proteome</keyword>
<evidence type="ECO:0000313" key="3">
    <source>
        <dbReference type="Proteomes" id="UP000664167"/>
    </source>
</evidence>
<dbReference type="Proteomes" id="UP000664167">
    <property type="component" value="Unassembled WGS sequence"/>
</dbReference>
<dbReference type="AlphaFoldDB" id="A0A939FB55"/>
<name>A0A939FB55_9ACTN</name>
<evidence type="ECO:0000313" key="2">
    <source>
        <dbReference type="EMBL" id="MBO0514853.1"/>
    </source>
</evidence>
<organism evidence="2 3">
    <name type="scientific">Streptomyces beijiangensis</name>
    <dbReference type="NCBI Taxonomy" id="163361"/>
    <lineage>
        <taxon>Bacteria</taxon>
        <taxon>Bacillati</taxon>
        <taxon>Actinomycetota</taxon>
        <taxon>Actinomycetes</taxon>
        <taxon>Kitasatosporales</taxon>
        <taxon>Streptomycetaceae</taxon>
        <taxon>Streptomyces</taxon>
    </lineage>
</organism>
<comment type="caution">
    <text evidence="2">The sequence shown here is derived from an EMBL/GenBank/DDBJ whole genome shotgun (WGS) entry which is preliminary data.</text>
</comment>
<feature type="non-terminal residue" evidence="2">
    <location>
        <position position="65"/>
    </location>
</feature>
<feature type="compositionally biased region" description="Basic and acidic residues" evidence="1">
    <location>
        <begin position="30"/>
        <end position="45"/>
    </location>
</feature>
<evidence type="ECO:0000256" key="1">
    <source>
        <dbReference type="SAM" id="MobiDB-lite"/>
    </source>
</evidence>
<protein>
    <submittedName>
        <fullName evidence="2">Uncharacterized protein</fullName>
    </submittedName>
</protein>
<sequence>MDGSDLVRSVKAVGTVQGLRAVRSAWRRQRTDARELPPRGAERARVPGVLTGVEPRPGGGVVRFA</sequence>